<evidence type="ECO:0000256" key="1">
    <source>
        <dbReference type="SAM" id="MobiDB-lite"/>
    </source>
</evidence>
<feature type="region of interest" description="Disordered" evidence="1">
    <location>
        <begin position="19"/>
        <end position="52"/>
    </location>
</feature>
<keyword evidence="3" id="KW-1185">Reference proteome</keyword>
<dbReference type="Proteomes" id="UP000799118">
    <property type="component" value="Unassembled WGS sequence"/>
</dbReference>
<proteinExistence type="predicted"/>
<organism evidence="2 3">
    <name type="scientific">Gymnopus androsaceus JB14</name>
    <dbReference type="NCBI Taxonomy" id="1447944"/>
    <lineage>
        <taxon>Eukaryota</taxon>
        <taxon>Fungi</taxon>
        <taxon>Dikarya</taxon>
        <taxon>Basidiomycota</taxon>
        <taxon>Agaricomycotina</taxon>
        <taxon>Agaricomycetes</taxon>
        <taxon>Agaricomycetidae</taxon>
        <taxon>Agaricales</taxon>
        <taxon>Marasmiineae</taxon>
        <taxon>Omphalotaceae</taxon>
        <taxon>Gymnopus</taxon>
    </lineage>
</organism>
<evidence type="ECO:0000313" key="3">
    <source>
        <dbReference type="Proteomes" id="UP000799118"/>
    </source>
</evidence>
<evidence type="ECO:0000313" key="2">
    <source>
        <dbReference type="EMBL" id="KAE9403537.1"/>
    </source>
</evidence>
<dbReference type="AlphaFoldDB" id="A0A6A4I307"/>
<reference evidence="2" key="1">
    <citation type="journal article" date="2019" name="Environ. Microbiol.">
        <title>Fungal ecological strategies reflected in gene transcription - a case study of two litter decomposers.</title>
        <authorList>
            <person name="Barbi F."/>
            <person name="Kohler A."/>
            <person name="Barry K."/>
            <person name="Baskaran P."/>
            <person name="Daum C."/>
            <person name="Fauchery L."/>
            <person name="Ihrmark K."/>
            <person name="Kuo A."/>
            <person name="LaButti K."/>
            <person name="Lipzen A."/>
            <person name="Morin E."/>
            <person name="Grigoriev I.V."/>
            <person name="Henrissat B."/>
            <person name="Lindahl B."/>
            <person name="Martin F."/>
        </authorList>
    </citation>
    <scope>NUCLEOTIDE SEQUENCE</scope>
    <source>
        <strain evidence="2">JB14</strain>
    </source>
</reference>
<protein>
    <submittedName>
        <fullName evidence="2">Uncharacterized protein</fullName>
    </submittedName>
</protein>
<name>A0A6A4I307_9AGAR</name>
<accession>A0A6A4I307</accession>
<feature type="compositionally biased region" description="Acidic residues" evidence="1">
    <location>
        <begin position="27"/>
        <end position="48"/>
    </location>
</feature>
<sequence length="117" mass="13475">MADVMEVLDAAEDSGVSREILYRGEEDSLSSESSDDDSDWEDCEEEEGEIGRVDNIKTTMKDYNRRKGELRRKYRRLMQWSAARKVAWITRGTELKARKMNKTVGPAELLAEGRKEV</sequence>
<gene>
    <name evidence="2" type="ORF">BT96DRAFT_485980</name>
</gene>
<dbReference type="EMBL" id="ML769424">
    <property type="protein sequence ID" value="KAE9403537.1"/>
    <property type="molecule type" value="Genomic_DNA"/>
</dbReference>